<evidence type="ECO:0000313" key="5">
    <source>
        <dbReference type="Proteomes" id="UP000198939"/>
    </source>
</evidence>
<feature type="region of interest" description="Disordered" evidence="1">
    <location>
        <begin position="1"/>
        <end position="20"/>
    </location>
</feature>
<dbReference type="Proteomes" id="UP000198939">
    <property type="component" value="Unassembled WGS sequence"/>
</dbReference>
<dbReference type="InterPro" id="IPR011990">
    <property type="entry name" value="TPR-like_helical_dom_sf"/>
</dbReference>
<dbReference type="AlphaFoldDB" id="A0A1H8PAG5"/>
<reference evidence="4" key="1">
    <citation type="submission" date="2016-10" db="EMBL/GenBank/DDBJ databases">
        <authorList>
            <person name="Wibberg D."/>
        </authorList>
    </citation>
    <scope>NUCLEOTIDE SEQUENCE [LARGE SCALE GENOMIC DNA]</scope>
</reference>
<dbReference type="EMBL" id="FNXB01000019">
    <property type="protein sequence ID" value="SEI02563.1"/>
    <property type="molecule type" value="Genomic_DNA"/>
</dbReference>
<evidence type="ECO:0000313" key="3">
    <source>
        <dbReference type="EMBL" id="SEO38940.1"/>
    </source>
</evidence>
<accession>A0A1H8PAG5</accession>
<keyword evidence="5" id="KW-1185">Reference proteome</keyword>
<gene>
    <name evidence="2" type="ORF">RTCCBAU85039_3802</name>
    <name evidence="3" type="ORF">SAMN05216228_101695</name>
</gene>
<dbReference type="STRING" id="501024.RTCCBAU85039_3802"/>
<dbReference type="EMBL" id="FOCV01000016">
    <property type="protein sequence ID" value="SEO38940.1"/>
    <property type="molecule type" value="Genomic_DNA"/>
</dbReference>
<evidence type="ECO:0000313" key="4">
    <source>
        <dbReference type="Proteomes" id="UP000183063"/>
    </source>
</evidence>
<organism evidence="2 4">
    <name type="scientific">Rhizobium tibeticum</name>
    <dbReference type="NCBI Taxonomy" id="501024"/>
    <lineage>
        <taxon>Bacteria</taxon>
        <taxon>Pseudomonadati</taxon>
        <taxon>Pseudomonadota</taxon>
        <taxon>Alphaproteobacteria</taxon>
        <taxon>Hyphomicrobiales</taxon>
        <taxon>Rhizobiaceae</taxon>
        <taxon>Rhizobium/Agrobacterium group</taxon>
        <taxon>Rhizobium</taxon>
    </lineage>
</organism>
<dbReference type="SUPFAM" id="SSF48452">
    <property type="entry name" value="TPR-like"/>
    <property type="match status" value="1"/>
</dbReference>
<proteinExistence type="predicted"/>
<name>A0A1H8PAG5_9HYPH</name>
<reference evidence="2" key="2">
    <citation type="submission" date="2016-10" db="EMBL/GenBank/DDBJ databases">
        <authorList>
            <person name="de Groot N.N."/>
        </authorList>
    </citation>
    <scope>NUCLEOTIDE SEQUENCE [LARGE SCALE GENOMIC DNA]</scope>
    <source>
        <strain evidence="2">CCBAU85039</strain>
    </source>
</reference>
<dbReference type="Proteomes" id="UP000183063">
    <property type="component" value="Unassembled WGS sequence"/>
</dbReference>
<evidence type="ECO:0000256" key="1">
    <source>
        <dbReference type="SAM" id="MobiDB-lite"/>
    </source>
</evidence>
<sequence length="183" mass="20468">MECACEPQDQQHNYNKSEDSPQSASAVAAMCVVAAAPAQEQYQDDDDKYGSHGFHFLCRCASRILENQHHDSDTAMRALERALELNSNSAFANNFAATVTMFRERFDRAVQCAHRAIQLSPFDPLNDHAHLHFHRSASSGGMQGGHPLVRNGASLECGFRHPTRNLDRQPDECRPFVERSRLG</sequence>
<protein>
    <submittedName>
        <fullName evidence="2">Uncharacterized protein</fullName>
    </submittedName>
</protein>
<dbReference type="Gene3D" id="1.25.40.10">
    <property type="entry name" value="Tetratricopeptide repeat domain"/>
    <property type="match status" value="1"/>
</dbReference>
<evidence type="ECO:0000313" key="2">
    <source>
        <dbReference type="EMBL" id="SEI02563.1"/>
    </source>
</evidence>
<reference evidence="3 5" key="3">
    <citation type="submission" date="2016-10" db="EMBL/GenBank/DDBJ databases">
        <authorList>
            <person name="Varghese N."/>
            <person name="Submissions S."/>
        </authorList>
    </citation>
    <scope>NUCLEOTIDE SEQUENCE [LARGE SCALE GENOMIC DNA]</scope>
    <source>
        <strain evidence="3 5">CGMCC 1.7071</strain>
    </source>
</reference>